<feature type="region of interest" description="Disordered" evidence="1">
    <location>
        <begin position="142"/>
        <end position="229"/>
    </location>
</feature>
<reference evidence="2" key="1">
    <citation type="submission" date="2023-08" db="EMBL/GenBank/DDBJ databases">
        <title>Black Yeasts Isolated from many extreme environments.</title>
        <authorList>
            <person name="Coleine C."/>
            <person name="Stajich J.E."/>
            <person name="Selbmann L."/>
        </authorList>
    </citation>
    <scope>NUCLEOTIDE SEQUENCE</scope>
    <source>
        <strain evidence="2">CCFEE 5810</strain>
    </source>
</reference>
<feature type="compositionally biased region" description="Low complexity" evidence="1">
    <location>
        <begin position="439"/>
        <end position="493"/>
    </location>
</feature>
<feature type="compositionally biased region" description="Polar residues" evidence="1">
    <location>
        <begin position="25"/>
        <end position="39"/>
    </location>
</feature>
<evidence type="ECO:0000313" key="3">
    <source>
        <dbReference type="Proteomes" id="UP001310594"/>
    </source>
</evidence>
<dbReference type="Proteomes" id="UP001310594">
    <property type="component" value="Unassembled WGS sequence"/>
</dbReference>
<feature type="region of interest" description="Disordered" evidence="1">
    <location>
        <begin position="1"/>
        <end position="50"/>
    </location>
</feature>
<feature type="region of interest" description="Disordered" evidence="1">
    <location>
        <begin position="405"/>
        <end position="519"/>
    </location>
</feature>
<feature type="region of interest" description="Disordered" evidence="1">
    <location>
        <begin position="311"/>
        <end position="340"/>
    </location>
</feature>
<name>A0AAN7ZS28_9PEZI</name>
<proteinExistence type="predicted"/>
<feature type="region of interest" description="Disordered" evidence="1">
    <location>
        <begin position="377"/>
        <end position="396"/>
    </location>
</feature>
<evidence type="ECO:0000313" key="2">
    <source>
        <dbReference type="EMBL" id="KAK5694790.1"/>
    </source>
</evidence>
<gene>
    <name evidence="2" type="ORF">LTR97_009380</name>
</gene>
<comment type="caution">
    <text evidence="2">The sequence shown here is derived from an EMBL/GenBank/DDBJ whole genome shotgun (WGS) entry which is preliminary data.</text>
</comment>
<dbReference type="AlphaFoldDB" id="A0AAN7ZS28"/>
<accession>A0AAN7ZS28</accession>
<evidence type="ECO:0000256" key="1">
    <source>
        <dbReference type="SAM" id="MobiDB-lite"/>
    </source>
</evidence>
<organism evidence="2 3">
    <name type="scientific">Elasticomyces elasticus</name>
    <dbReference type="NCBI Taxonomy" id="574655"/>
    <lineage>
        <taxon>Eukaryota</taxon>
        <taxon>Fungi</taxon>
        <taxon>Dikarya</taxon>
        <taxon>Ascomycota</taxon>
        <taxon>Pezizomycotina</taxon>
        <taxon>Dothideomycetes</taxon>
        <taxon>Dothideomycetidae</taxon>
        <taxon>Mycosphaerellales</taxon>
        <taxon>Teratosphaeriaceae</taxon>
        <taxon>Elasticomyces</taxon>
    </lineage>
</organism>
<sequence length="539" mass="57468">MSGQGGHHQSNQQRAYDDGRGRSMQYHQQSTASSSSTVGTPAPLASPFPVQPMQLMQPMQPMLPAPDLFQRNHHNLHLAAMQQNAQLHASITQNMFQPMQQMLPAPMAYAQPMQMLPPATAYPQAQIGYAPMSPAPVMQSPQVGHAPMSPAPVVQSPGPVQYTQPVQSPAPQQQVPMGHVEEIESGSDQRIRDLQQRLDSERRERLEQERKHADELAAAQAAPTPQPVPAFDLSALQKVLDELRANSLNRDDVRKLVEETTARQLGGVARAEDLAASVVQVQQALSNTPASVTMMDLQRTVEGVIKGVMRRSQQNQARPLPAIEQRPPHQPQPWEQQGSTAPLQTEWTVEELPNEPQYAPAPDHTHAQAVQSPGAQLQLPAPNHTTPRSQASTDRAAVYQNQGTASVVSTGSRAPTGMVAPSAPSTGGALTRFNDTTQAGSSRHGSRAGGSVHPSDSASSVGSGSARPPRGGALSILGALSPFASSGSGPAPAQDTQVATRGGQGCEEQPTLPDDFPDNASMITAWSRAKRAKKASKAP</sequence>
<feature type="compositionally biased region" description="Low complexity" evidence="1">
    <location>
        <begin position="164"/>
        <end position="176"/>
    </location>
</feature>
<feature type="compositionally biased region" description="Polar residues" evidence="1">
    <location>
        <begin position="383"/>
        <end position="396"/>
    </location>
</feature>
<protein>
    <submittedName>
        <fullName evidence="2">Uncharacterized protein</fullName>
    </submittedName>
</protein>
<dbReference type="EMBL" id="JAVRQU010000015">
    <property type="protein sequence ID" value="KAK5694790.1"/>
    <property type="molecule type" value="Genomic_DNA"/>
</dbReference>
<feature type="compositionally biased region" description="Basic and acidic residues" evidence="1">
    <location>
        <begin position="179"/>
        <end position="215"/>
    </location>
</feature>